<sequence>MRKLGEGGLLRPCRNGVPT</sequence>
<comment type="caution">
    <text evidence="1">The sequence shown here is derived from an EMBL/GenBank/DDBJ whole genome shotgun (WGS) entry which is preliminary data.</text>
</comment>
<dbReference type="EMBL" id="JAYKXH010000004">
    <property type="protein sequence ID" value="KAK7171868.1"/>
    <property type="molecule type" value="Genomic_DNA"/>
</dbReference>
<protein>
    <submittedName>
        <fullName evidence="1">Uncharacterized protein</fullName>
    </submittedName>
</protein>
<organism evidence="1 2">
    <name type="scientific">Phoxinus phoxinus</name>
    <name type="common">Eurasian minnow</name>
    <dbReference type="NCBI Taxonomy" id="58324"/>
    <lineage>
        <taxon>Eukaryota</taxon>
        <taxon>Metazoa</taxon>
        <taxon>Chordata</taxon>
        <taxon>Craniata</taxon>
        <taxon>Vertebrata</taxon>
        <taxon>Euteleostomi</taxon>
        <taxon>Actinopterygii</taxon>
        <taxon>Neopterygii</taxon>
        <taxon>Teleostei</taxon>
        <taxon>Ostariophysi</taxon>
        <taxon>Cypriniformes</taxon>
        <taxon>Leuciscidae</taxon>
        <taxon>Phoxininae</taxon>
        <taxon>Phoxinus</taxon>
    </lineage>
</organism>
<name>A0AAN9DGY1_9TELE</name>
<accession>A0AAN9DGY1</accession>
<evidence type="ECO:0000313" key="2">
    <source>
        <dbReference type="Proteomes" id="UP001364617"/>
    </source>
</evidence>
<reference evidence="1 2" key="1">
    <citation type="submission" date="2024-02" db="EMBL/GenBank/DDBJ databases">
        <title>Chromosome-level genome assembly of the Eurasian Minnow (Phoxinus phoxinus).</title>
        <authorList>
            <person name="Oriowo T.O."/>
            <person name="Martin S."/>
            <person name="Stange M."/>
            <person name="Chrysostomakis Y."/>
            <person name="Brown T."/>
            <person name="Winkler S."/>
            <person name="Kukowka S."/>
            <person name="Myers E.W."/>
            <person name="Bohne A."/>
        </authorList>
    </citation>
    <scope>NUCLEOTIDE SEQUENCE [LARGE SCALE GENOMIC DNA]</scope>
    <source>
        <strain evidence="1">ZFMK-TIS-60720</strain>
        <tissue evidence="1">Whole Organism</tissue>
    </source>
</reference>
<dbReference type="Proteomes" id="UP001364617">
    <property type="component" value="Unassembled WGS sequence"/>
</dbReference>
<evidence type="ECO:0000313" key="1">
    <source>
        <dbReference type="EMBL" id="KAK7171868.1"/>
    </source>
</evidence>
<gene>
    <name evidence="1" type="ORF">R3I93_004233</name>
</gene>
<proteinExistence type="predicted"/>
<dbReference type="AlphaFoldDB" id="A0AAN9DGY1"/>
<keyword evidence="2" id="KW-1185">Reference proteome</keyword>